<evidence type="ECO:0000313" key="2">
    <source>
        <dbReference type="Proteomes" id="UP001138681"/>
    </source>
</evidence>
<reference evidence="1" key="1">
    <citation type="submission" date="2021-04" db="EMBL/GenBank/DDBJ databases">
        <authorList>
            <person name="Pira H."/>
            <person name="Risdian C."/>
            <person name="Wink J."/>
        </authorList>
    </citation>
    <scope>NUCLEOTIDE SEQUENCE</scope>
    <source>
        <strain evidence="1">WH158</strain>
    </source>
</reference>
<sequence length="63" mass="7060">MRRSLVLTDETSRHPFRATLPPNVKADLLDIPAESLWRLTAEDVRGFATTYVAVTAAVLVFIF</sequence>
<comment type="caution">
    <text evidence="1">The sequence shown here is derived from an EMBL/GenBank/DDBJ whole genome shotgun (WGS) entry which is preliminary data.</text>
</comment>
<accession>A0A9X1JL56</accession>
<dbReference type="EMBL" id="JAGSPC010000001">
    <property type="protein sequence ID" value="MBV7259691.1"/>
    <property type="molecule type" value="Genomic_DNA"/>
</dbReference>
<dbReference type="Proteomes" id="UP001138681">
    <property type="component" value="Unassembled WGS sequence"/>
</dbReference>
<proteinExistence type="predicted"/>
<name>A0A9X1JL56_9SPHN</name>
<keyword evidence="2" id="KW-1185">Reference proteome</keyword>
<gene>
    <name evidence="1" type="ORF">KCG46_08925</name>
</gene>
<dbReference type="RefSeq" id="WP_218404888.1">
    <property type="nucleotide sequence ID" value="NZ_JAGSPC010000001.1"/>
</dbReference>
<organism evidence="1 2">
    <name type="scientific">Erythrobacter crassostreae</name>
    <dbReference type="NCBI Taxonomy" id="2828328"/>
    <lineage>
        <taxon>Bacteria</taxon>
        <taxon>Pseudomonadati</taxon>
        <taxon>Pseudomonadota</taxon>
        <taxon>Alphaproteobacteria</taxon>
        <taxon>Sphingomonadales</taxon>
        <taxon>Erythrobacteraceae</taxon>
        <taxon>Erythrobacter/Porphyrobacter group</taxon>
        <taxon>Erythrobacter</taxon>
    </lineage>
</organism>
<evidence type="ECO:0000313" key="1">
    <source>
        <dbReference type="EMBL" id="MBV7259691.1"/>
    </source>
</evidence>
<protein>
    <submittedName>
        <fullName evidence="1">Uncharacterized protein</fullName>
    </submittedName>
</protein>
<dbReference type="AlphaFoldDB" id="A0A9X1JL56"/>